<dbReference type="Gene3D" id="2.60.120.330">
    <property type="entry name" value="B-lactam Antibiotic, Isopenicillin N Synthase, Chain"/>
    <property type="match status" value="1"/>
</dbReference>
<evidence type="ECO:0000256" key="3">
    <source>
        <dbReference type="SAM" id="MobiDB-lite"/>
    </source>
</evidence>
<organism evidence="5 6">
    <name type="scientific">Colletotrichum zoysiae</name>
    <dbReference type="NCBI Taxonomy" id="1216348"/>
    <lineage>
        <taxon>Eukaryota</taxon>
        <taxon>Fungi</taxon>
        <taxon>Dikarya</taxon>
        <taxon>Ascomycota</taxon>
        <taxon>Pezizomycotina</taxon>
        <taxon>Sordariomycetes</taxon>
        <taxon>Hypocreomycetidae</taxon>
        <taxon>Glomerellales</taxon>
        <taxon>Glomerellaceae</taxon>
        <taxon>Colletotrichum</taxon>
        <taxon>Colletotrichum graminicola species complex</taxon>
    </lineage>
</organism>
<dbReference type="Pfam" id="PF03171">
    <property type="entry name" value="2OG-FeII_Oxy"/>
    <property type="match status" value="1"/>
</dbReference>
<dbReference type="SUPFAM" id="SSF51197">
    <property type="entry name" value="Clavaminate synthase-like"/>
    <property type="match status" value="1"/>
</dbReference>
<dbReference type="PRINTS" id="PR00682">
    <property type="entry name" value="IPNSYNTHASE"/>
</dbReference>
<evidence type="ECO:0000313" key="5">
    <source>
        <dbReference type="EMBL" id="KAK2020710.1"/>
    </source>
</evidence>
<reference evidence="5" key="1">
    <citation type="submission" date="2021-06" db="EMBL/GenBank/DDBJ databases">
        <title>Comparative genomics, transcriptomics and evolutionary studies reveal genomic signatures of adaptation to plant cell wall in hemibiotrophic fungi.</title>
        <authorList>
            <consortium name="DOE Joint Genome Institute"/>
            <person name="Baroncelli R."/>
            <person name="Diaz J.F."/>
            <person name="Benocci T."/>
            <person name="Peng M."/>
            <person name="Battaglia E."/>
            <person name="Haridas S."/>
            <person name="Andreopoulos W."/>
            <person name="Labutti K."/>
            <person name="Pangilinan J."/>
            <person name="Floch G.L."/>
            <person name="Makela M.R."/>
            <person name="Henrissat B."/>
            <person name="Grigoriev I.V."/>
            <person name="Crouch J.A."/>
            <person name="De Vries R.P."/>
            <person name="Sukno S.A."/>
            <person name="Thon M.R."/>
        </authorList>
    </citation>
    <scope>NUCLEOTIDE SEQUENCE</scope>
    <source>
        <strain evidence="5">MAFF235873</strain>
    </source>
</reference>
<gene>
    <name evidence="5" type="ORF">LX32DRAFT_606034</name>
</gene>
<proteinExistence type="inferred from homology"/>
<comment type="caution">
    <text evidence="5">The sequence shown here is derived from an EMBL/GenBank/DDBJ whole genome shotgun (WGS) entry which is preliminary data.</text>
</comment>
<sequence length="370" mass="41944">MATETVGNELGTGLPKYQHPAQTKHELDWAELVTLDLSQFDAPGGKERLAVQLRDAAHQIGFFYVINYGLEQGAVDEQYAIGQELFKLPLEEKMKHVADIANGSYNGYRPKGLRELSPGLRDNVEFYNLFKMNGKSERSHPDVILRNKRQIEAFQRHMVEDVARKLLVLIAIVLELPDENQLLEGHRFDDLSDCHLRYMFYHARSAEENAKHGNLYATGHTDYGTLSLLFRQPIAALQVRMPDGTWKWVKPYPESITVNFADAMEFWSGGYLKSSVHRVATPPEDQAHLDRLGLLYFLRPGHDLDLKTLESPLLRRLGFKSDKDEAAGIKGGDWVKARVKQDLQKAEESRKGGPRDIPVLGGLSAKYYAE</sequence>
<dbReference type="InterPro" id="IPR005123">
    <property type="entry name" value="Oxoglu/Fe-dep_dioxygenase_dom"/>
</dbReference>
<keyword evidence="2" id="KW-0560">Oxidoreductase</keyword>
<dbReference type="Pfam" id="PF14226">
    <property type="entry name" value="DIOX_N"/>
    <property type="match status" value="1"/>
</dbReference>
<feature type="domain" description="Fe2OG dioxygenase" evidence="4">
    <location>
        <begin position="199"/>
        <end position="300"/>
    </location>
</feature>
<dbReference type="FunFam" id="2.60.120.330:FF:000040">
    <property type="entry name" value="Chromosome 21, whole genome shotgun sequence"/>
    <property type="match status" value="1"/>
</dbReference>
<feature type="region of interest" description="Disordered" evidence="3">
    <location>
        <begin position="343"/>
        <end position="370"/>
    </location>
</feature>
<keyword evidence="2" id="KW-0408">Iron</keyword>
<keyword evidence="6" id="KW-1185">Reference proteome</keyword>
<dbReference type="PANTHER" id="PTHR47990">
    <property type="entry name" value="2-OXOGLUTARATE (2OG) AND FE(II)-DEPENDENT OXYGENASE SUPERFAMILY PROTEIN-RELATED"/>
    <property type="match status" value="1"/>
</dbReference>
<dbReference type="InterPro" id="IPR027443">
    <property type="entry name" value="IPNS-like_sf"/>
</dbReference>
<dbReference type="PROSITE" id="PS51471">
    <property type="entry name" value="FE2OG_OXY"/>
    <property type="match status" value="1"/>
</dbReference>
<dbReference type="Proteomes" id="UP001232148">
    <property type="component" value="Unassembled WGS sequence"/>
</dbReference>
<keyword evidence="2" id="KW-0479">Metal-binding</keyword>
<dbReference type="GO" id="GO:0044283">
    <property type="term" value="P:small molecule biosynthetic process"/>
    <property type="evidence" value="ECO:0007669"/>
    <property type="project" value="UniProtKB-ARBA"/>
</dbReference>
<dbReference type="InterPro" id="IPR026992">
    <property type="entry name" value="DIOX_N"/>
</dbReference>
<dbReference type="GO" id="GO:0016491">
    <property type="term" value="F:oxidoreductase activity"/>
    <property type="evidence" value="ECO:0007669"/>
    <property type="project" value="UniProtKB-KW"/>
</dbReference>
<evidence type="ECO:0000256" key="2">
    <source>
        <dbReference type="RuleBase" id="RU003682"/>
    </source>
</evidence>
<evidence type="ECO:0000259" key="4">
    <source>
        <dbReference type="PROSITE" id="PS51471"/>
    </source>
</evidence>
<feature type="compositionally biased region" description="Basic and acidic residues" evidence="3">
    <location>
        <begin position="343"/>
        <end position="354"/>
    </location>
</feature>
<dbReference type="InterPro" id="IPR050231">
    <property type="entry name" value="Iron_ascorbate_oxido_reductase"/>
</dbReference>
<accession>A0AAD9H211</accession>
<evidence type="ECO:0000313" key="6">
    <source>
        <dbReference type="Proteomes" id="UP001232148"/>
    </source>
</evidence>
<comment type="similarity">
    <text evidence="1 2">Belongs to the iron/ascorbate-dependent oxidoreductase family.</text>
</comment>
<dbReference type="AlphaFoldDB" id="A0AAD9H211"/>
<dbReference type="InterPro" id="IPR044861">
    <property type="entry name" value="IPNS-like_FE2OG_OXY"/>
</dbReference>
<protein>
    <submittedName>
        <fullName evidence="5">Flavonol synthase</fullName>
    </submittedName>
</protein>
<dbReference type="EMBL" id="MU843186">
    <property type="protein sequence ID" value="KAK2020710.1"/>
    <property type="molecule type" value="Genomic_DNA"/>
</dbReference>
<dbReference type="GO" id="GO:0046872">
    <property type="term" value="F:metal ion binding"/>
    <property type="evidence" value="ECO:0007669"/>
    <property type="project" value="UniProtKB-KW"/>
</dbReference>
<evidence type="ECO:0000256" key="1">
    <source>
        <dbReference type="ARBA" id="ARBA00008056"/>
    </source>
</evidence>
<name>A0AAD9H211_9PEZI</name>